<feature type="active site" evidence="5">
    <location>
        <position position="247"/>
    </location>
</feature>
<dbReference type="Gene3D" id="3.40.605.10">
    <property type="entry name" value="Aldehyde Dehydrogenase, Chain A, domain 1"/>
    <property type="match status" value="1"/>
</dbReference>
<dbReference type="InterPro" id="IPR016160">
    <property type="entry name" value="Ald_DH_CS_CYS"/>
</dbReference>
<dbReference type="RefSeq" id="WP_044578487.1">
    <property type="nucleotide sequence ID" value="NZ_BAABDR010000055.1"/>
</dbReference>
<evidence type="ECO:0000256" key="2">
    <source>
        <dbReference type="ARBA" id="ARBA00023002"/>
    </source>
</evidence>
<name>A0A061A015_9ACTN</name>
<evidence type="ECO:0000313" key="10">
    <source>
        <dbReference type="Proteomes" id="UP000756710"/>
    </source>
</evidence>
<comment type="catalytic activity">
    <reaction evidence="4">
        <text>an aldehyde + NAD(+) + H2O = a carboxylate + NADH + 2 H(+)</text>
        <dbReference type="Rhea" id="RHEA:16185"/>
        <dbReference type="ChEBI" id="CHEBI:15377"/>
        <dbReference type="ChEBI" id="CHEBI:15378"/>
        <dbReference type="ChEBI" id="CHEBI:17478"/>
        <dbReference type="ChEBI" id="CHEBI:29067"/>
        <dbReference type="ChEBI" id="CHEBI:57540"/>
        <dbReference type="ChEBI" id="CHEBI:57945"/>
        <dbReference type="EC" id="1.2.1.3"/>
    </reaction>
</comment>
<dbReference type="InterPro" id="IPR016163">
    <property type="entry name" value="Ald_DH_C"/>
</dbReference>
<evidence type="ECO:0000259" key="7">
    <source>
        <dbReference type="Pfam" id="PF00171"/>
    </source>
</evidence>
<dbReference type="FunFam" id="3.40.605.10:FF:000007">
    <property type="entry name" value="NAD/NADP-dependent betaine aldehyde dehydrogenase"/>
    <property type="match status" value="1"/>
</dbReference>
<dbReference type="PROSITE" id="PS00687">
    <property type="entry name" value="ALDEHYDE_DEHYDR_GLU"/>
    <property type="match status" value="1"/>
</dbReference>
<evidence type="ECO:0000313" key="8">
    <source>
        <dbReference type="EMBL" id="CDR13881.1"/>
    </source>
</evidence>
<dbReference type="CDD" id="cd07138">
    <property type="entry name" value="ALDH_CddD_SSP0762"/>
    <property type="match status" value="1"/>
</dbReference>
<dbReference type="Gene3D" id="3.40.309.10">
    <property type="entry name" value="Aldehyde Dehydrogenase, Chain A, domain 2"/>
    <property type="match status" value="1"/>
</dbReference>
<evidence type="ECO:0000256" key="3">
    <source>
        <dbReference type="ARBA" id="ARBA00024226"/>
    </source>
</evidence>
<evidence type="ECO:0000256" key="1">
    <source>
        <dbReference type="ARBA" id="ARBA00009986"/>
    </source>
</evidence>
<dbReference type="InterPro" id="IPR016162">
    <property type="entry name" value="Ald_DH_N"/>
</dbReference>
<evidence type="ECO:0000256" key="5">
    <source>
        <dbReference type="PROSITE-ProRule" id="PRU10007"/>
    </source>
</evidence>
<comment type="similarity">
    <text evidence="1 6">Belongs to the aldehyde dehydrogenase family.</text>
</comment>
<dbReference type="PANTHER" id="PTHR42804:SF1">
    <property type="entry name" value="ALDEHYDE DEHYDROGENASE-RELATED"/>
    <property type="match status" value="1"/>
</dbReference>
<dbReference type="PROSITE" id="PS00070">
    <property type="entry name" value="ALDEHYDE_DEHYDR_CYS"/>
    <property type="match status" value="1"/>
</dbReference>
<keyword evidence="10" id="KW-1185">Reference proteome</keyword>
<evidence type="ECO:0000256" key="4">
    <source>
        <dbReference type="ARBA" id="ARBA00049194"/>
    </source>
</evidence>
<proteinExistence type="inferred from homology"/>
<dbReference type="GO" id="GO:0004029">
    <property type="term" value="F:aldehyde dehydrogenase (NAD+) activity"/>
    <property type="evidence" value="ECO:0007669"/>
    <property type="project" value="UniProtKB-EC"/>
</dbReference>
<sequence length="476" mass="50112">MDHQWTAHFIAGEWEHEADERPPIPVENPATEQVIASVPAGGAAHVHRAVVAARGAFSSWSTRTIEERAQVLDGLADLLEERRELIARTVTEELGAPIKLARQLHATLPVHDVRETARALRSMEFETELGNSRVYAVPVGVVGAITPWNYPVHQVVSKIVPAIAAGCTVVLKPSEVAPLSALLLARIMQEAGLPDGVLNVVNGAGPEVGQAIVEHPGIDAVSFTGSEATGRAVAQQAALTLKRVTLELGGKSANVILDDADLATAVKVGVANCFLNSGQSCNALTRMLVPRELLSSAAEIATAAAARYAPGDPADERTRIGPLASARQRDSVIRAIETGLADGAKLIAGGPERPAGDALTSGYYVRPTIFTDVDPDSFLAQEEIFGPVLAIIGYGDEEEAVAIANNSRFGLGGAVWSADAERARTVARRIHTGQVDINGGAFNPAAPFGGVKNSGYGRELGSAGIEEFLHRQSLQF</sequence>
<dbReference type="EMBL" id="LK022848">
    <property type="protein sequence ID" value="CDR13881.1"/>
    <property type="molecule type" value="Genomic_DNA"/>
</dbReference>
<dbReference type="AlphaFoldDB" id="A0A061A015"/>
<feature type="domain" description="Aldehyde dehydrogenase" evidence="7">
    <location>
        <begin position="18"/>
        <end position="472"/>
    </location>
</feature>
<dbReference type="HOGENOM" id="CLU_005391_0_2_11"/>
<organism evidence="8">
    <name type="scientific">Streptomyces iranensis</name>
    <dbReference type="NCBI Taxonomy" id="576784"/>
    <lineage>
        <taxon>Bacteria</taxon>
        <taxon>Bacillati</taxon>
        <taxon>Actinomycetota</taxon>
        <taxon>Actinomycetes</taxon>
        <taxon>Kitasatosporales</taxon>
        <taxon>Streptomycetaceae</taxon>
        <taxon>Streptomyces</taxon>
        <taxon>Streptomyces violaceusniger group</taxon>
    </lineage>
</organism>
<dbReference type="EMBL" id="JAGGLR010000002">
    <property type="protein sequence ID" value="MBP2060130.1"/>
    <property type="molecule type" value="Genomic_DNA"/>
</dbReference>
<evidence type="ECO:0000256" key="6">
    <source>
        <dbReference type="RuleBase" id="RU003345"/>
    </source>
</evidence>
<evidence type="ECO:0000313" key="9">
    <source>
        <dbReference type="EMBL" id="MBP2060130.1"/>
    </source>
</evidence>
<protein>
    <recommendedName>
        <fullName evidence="3">aldehyde dehydrogenase (NAD(+))</fullName>
        <ecNumber evidence="3">1.2.1.3</ecNumber>
    </recommendedName>
</protein>
<keyword evidence="2 6" id="KW-0560">Oxidoreductase</keyword>
<dbReference type="InterPro" id="IPR015590">
    <property type="entry name" value="Aldehyde_DH_dom"/>
</dbReference>
<dbReference type="InterPro" id="IPR016161">
    <property type="entry name" value="Ald_DH/histidinol_DH"/>
</dbReference>
<dbReference type="PANTHER" id="PTHR42804">
    <property type="entry name" value="ALDEHYDE DEHYDROGENASE"/>
    <property type="match status" value="1"/>
</dbReference>
<reference evidence="8" key="1">
    <citation type="submission" date="2014-05" db="EMBL/GenBank/DDBJ databases">
        <authorList>
            <person name="Horn Fabian"/>
        </authorList>
    </citation>
    <scope>NUCLEOTIDE SEQUENCE</scope>
</reference>
<accession>A0A061A015</accession>
<dbReference type="InterPro" id="IPR029510">
    <property type="entry name" value="Ald_DH_CS_GLU"/>
</dbReference>
<dbReference type="EC" id="1.2.1.3" evidence="3"/>
<dbReference type="Pfam" id="PF00171">
    <property type="entry name" value="Aldedh"/>
    <property type="match status" value="1"/>
</dbReference>
<dbReference type="SUPFAM" id="SSF53720">
    <property type="entry name" value="ALDH-like"/>
    <property type="match status" value="1"/>
</dbReference>
<reference evidence="9 10" key="2">
    <citation type="submission" date="2021-03" db="EMBL/GenBank/DDBJ databases">
        <title>Genomic Encyclopedia of Type Strains, Phase IV (KMG-IV): sequencing the most valuable type-strain genomes for metagenomic binning, comparative biology and taxonomic classification.</title>
        <authorList>
            <person name="Goeker M."/>
        </authorList>
    </citation>
    <scope>NUCLEOTIDE SEQUENCE [LARGE SCALE GENOMIC DNA]</scope>
    <source>
        <strain evidence="9 10">DSM 41954</strain>
    </source>
</reference>
<gene>
    <name evidence="9" type="ORF">J2Z30_001128</name>
    <name evidence="8" type="ORF">SIRAN8160</name>
</gene>
<dbReference type="Proteomes" id="UP000756710">
    <property type="component" value="Unassembled WGS sequence"/>
</dbReference>